<dbReference type="InterPro" id="IPR007197">
    <property type="entry name" value="rSAM"/>
</dbReference>
<dbReference type="Gene3D" id="3.80.30.20">
    <property type="entry name" value="tm_1862 like domain"/>
    <property type="match status" value="1"/>
</dbReference>
<dbReference type="InterPro" id="IPR006638">
    <property type="entry name" value="Elp3/MiaA/NifB-like_rSAM"/>
</dbReference>
<dbReference type="Pfam" id="PF04055">
    <property type="entry name" value="Radical_SAM"/>
    <property type="match status" value="1"/>
</dbReference>
<dbReference type="NCBIfam" id="TIGR01579">
    <property type="entry name" value="MiaB-like-C"/>
    <property type="match status" value="1"/>
</dbReference>
<keyword evidence="11" id="KW-1185">Reference proteome</keyword>
<dbReference type="SFLD" id="SFLDS00029">
    <property type="entry name" value="Radical_SAM"/>
    <property type="match status" value="1"/>
</dbReference>
<dbReference type="Gene3D" id="3.40.50.12160">
    <property type="entry name" value="Methylthiotransferase, N-terminal domain"/>
    <property type="match status" value="1"/>
</dbReference>
<evidence type="ECO:0000256" key="4">
    <source>
        <dbReference type="ARBA" id="ARBA00022691"/>
    </source>
</evidence>
<dbReference type="SMART" id="SM00729">
    <property type="entry name" value="Elp3"/>
    <property type="match status" value="1"/>
</dbReference>
<dbReference type="SUPFAM" id="SSF102114">
    <property type="entry name" value="Radical SAM enzymes"/>
    <property type="match status" value="1"/>
</dbReference>
<dbReference type="InterPro" id="IPR023404">
    <property type="entry name" value="rSAM_horseshoe"/>
</dbReference>
<name>A0ABU0H7A7_9HYPH</name>
<evidence type="ECO:0000259" key="8">
    <source>
        <dbReference type="PROSITE" id="PS51449"/>
    </source>
</evidence>
<comment type="cofactor">
    <cofactor evidence="1">
        <name>[4Fe-4S] cluster</name>
        <dbReference type="ChEBI" id="CHEBI:49883"/>
    </cofactor>
</comment>
<dbReference type="CDD" id="cd01335">
    <property type="entry name" value="Radical_SAM"/>
    <property type="match status" value="1"/>
</dbReference>
<keyword evidence="7" id="KW-0411">Iron-sulfur</keyword>
<reference evidence="10 11" key="1">
    <citation type="submission" date="2023-07" db="EMBL/GenBank/DDBJ databases">
        <title>Genomic Encyclopedia of Type Strains, Phase IV (KMG-IV): sequencing the most valuable type-strain genomes for metagenomic binning, comparative biology and taxonomic classification.</title>
        <authorList>
            <person name="Goeker M."/>
        </authorList>
    </citation>
    <scope>NUCLEOTIDE SEQUENCE [LARGE SCALE GENOMIC DNA]</scope>
    <source>
        <strain evidence="10 11">B6-8</strain>
    </source>
</reference>
<feature type="domain" description="Radical SAM core" evidence="9">
    <location>
        <begin position="157"/>
        <end position="390"/>
    </location>
</feature>
<dbReference type="InterPro" id="IPR006467">
    <property type="entry name" value="MiaB-like_bact"/>
</dbReference>
<dbReference type="EMBL" id="JAUSVO010000002">
    <property type="protein sequence ID" value="MDQ0437399.1"/>
    <property type="molecule type" value="Genomic_DNA"/>
</dbReference>
<feature type="domain" description="MTTase N-terminal" evidence="8">
    <location>
        <begin position="27"/>
        <end position="137"/>
    </location>
</feature>
<dbReference type="InterPro" id="IPR058240">
    <property type="entry name" value="rSAM_sf"/>
</dbReference>
<evidence type="ECO:0000256" key="3">
    <source>
        <dbReference type="ARBA" id="ARBA00022679"/>
    </source>
</evidence>
<evidence type="ECO:0000256" key="5">
    <source>
        <dbReference type="ARBA" id="ARBA00022723"/>
    </source>
</evidence>
<comment type="caution">
    <text evidence="10">The sequence shown here is derived from an EMBL/GenBank/DDBJ whole genome shotgun (WGS) entry which is preliminary data.</text>
</comment>
<keyword evidence="3 10" id="KW-0808">Transferase</keyword>
<keyword evidence="2" id="KW-0004">4Fe-4S</keyword>
<protein>
    <submittedName>
        <fullName evidence="10">Threonylcarbamoyladenosine tRNA methylthiotransferase MtaB</fullName>
        <ecNumber evidence="10">2.8.4.5</ecNumber>
    </submittedName>
</protein>
<evidence type="ECO:0000313" key="11">
    <source>
        <dbReference type="Proteomes" id="UP001241603"/>
    </source>
</evidence>
<proteinExistence type="predicted"/>
<keyword evidence="4" id="KW-0949">S-adenosyl-L-methionine</keyword>
<dbReference type="NCBIfam" id="TIGR00089">
    <property type="entry name" value="MiaB/RimO family radical SAM methylthiotransferase"/>
    <property type="match status" value="1"/>
</dbReference>
<dbReference type="PANTHER" id="PTHR11918">
    <property type="entry name" value="RADICAL SAM PROTEINS"/>
    <property type="match status" value="1"/>
</dbReference>
<dbReference type="PROSITE" id="PS51449">
    <property type="entry name" value="MTTASE_N"/>
    <property type="match status" value="1"/>
</dbReference>
<sequence length="447" mass="48589">MAFPGHFRHIPHEKQAGRSPALTHGFMTVDIVTFGCRLNTLESEVMRTRAHEAGLDDAIVFNTCAVTTEAVRQARQSIRRARRERPGTRIIVSGCAAQVDPAAFAAMPEVDIVLGNQEKLSADAYRGGDFGLGETLKARVADIMTVTETAGHLVAGMDGHTRAFVEIQNGCDHRCSFCIIPFGRGPSRSVPMGAVIEQIRHLTQTGHAEIVLTGVDITAYGADLPGRPSLGKLVATILKLVPELPRLRLSSLDTIEVDDALLGVIANEERLMPHFHLSLQAGDDMILKRMKRRHLRADAVRFCDDVRRARPDAVFGADIIAGFPTETEVMFQNSLALVEDCGLTHLHVFPFSPRPGTPAARMPQIGAATIKERAARLRARGASALEHYMDREIGARRRVLMERGGVGRTEHFAPVVMPDVPAGALVEARITGRTAQGLIAQPVEKAA</sequence>
<accession>A0ABU0H7A7</accession>
<dbReference type="Proteomes" id="UP001241603">
    <property type="component" value="Unassembled WGS sequence"/>
</dbReference>
<gene>
    <name evidence="10" type="ORF">QO014_001784</name>
</gene>
<organism evidence="10 11">
    <name type="scientific">Kaistia dalseonensis</name>
    <dbReference type="NCBI Taxonomy" id="410840"/>
    <lineage>
        <taxon>Bacteria</taxon>
        <taxon>Pseudomonadati</taxon>
        <taxon>Pseudomonadota</taxon>
        <taxon>Alphaproteobacteria</taxon>
        <taxon>Hyphomicrobiales</taxon>
        <taxon>Kaistiaceae</taxon>
        <taxon>Kaistia</taxon>
    </lineage>
</organism>
<dbReference type="PROSITE" id="PS01278">
    <property type="entry name" value="MTTASE_RADICAL"/>
    <property type="match status" value="1"/>
</dbReference>
<dbReference type="InterPro" id="IPR005839">
    <property type="entry name" value="Methylthiotransferase"/>
</dbReference>
<dbReference type="PANTHER" id="PTHR11918:SF45">
    <property type="entry name" value="THREONYLCARBAMOYLADENOSINE TRNA METHYLTHIOTRANSFERASE"/>
    <property type="match status" value="1"/>
</dbReference>
<evidence type="ECO:0000259" key="9">
    <source>
        <dbReference type="PROSITE" id="PS51918"/>
    </source>
</evidence>
<keyword evidence="6" id="KW-0408">Iron</keyword>
<dbReference type="GO" id="GO:0035598">
    <property type="term" value="F:tRNA (N(6)-L-threonylcarbamoyladenosine(37)-C(2))-methylthiotransferase activity"/>
    <property type="evidence" value="ECO:0007669"/>
    <property type="project" value="UniProtKB-EC"/>
</dbReference>
<evidence type="ECO:0000256" key="2">
    <source>
        <dbReference type="ARBA" id="ARBA00022485"/>
    </source>
</evidence>
<evidence type="ECO:0000256" key="6">
    <source>
        <dbReference type="ARBA" id="ARBA00023004"/>
    </source>
</evidence>
<dbReference type="SFLD" id="SFLDG01082">
    <property type="entry name" value="B12-binding_domain_containing"/>
    <property type="match status" value="1"/>
</dbReference>
<dbReference type="EC" id="2.8.4.5" evidence="10"/>
<evidence type="ECO:0000313" key="10">
    <source>
        <dbReference type="EMBL" id="MDQ0437399.1"/>
    </source>
</evidence>
<evidence type="ECO:0000256" key="1">
    <source>
        <dbReference type="ARBA" id="ARBA00001966"/>
    </source>
</evidence>
<dbReference type="PROSITE" id="PS51918">
    <property type="entry name" value="RADICAL_SAM"/>
    <property type="match status" value="1"/>
</dbReference>
<dbReference type="InterPro" id="IPR013848">
    <property type="entry name" value="Methylthiotransferase_N"/>
</dbReference>
<dbReference type="Pfam" id="PF00919">
    <property type="entry name" value="UPF0004"/>
    <property type="match status" value="1"/>
</dbReference>
<dbReference type="InterPro" id="IPR038135">
    <property type="entry name" value="Methylthiotransferase_N_sf"/>
</dbReference>
<keyword evidence="5" id="KW-0479">Metal-binding</keyword>
<dbReference type="InterPro" id="IPR020612">
    <property type="entry name" value="Methylthiotransferase_CS"/>
</dbReference>
<evidence type="ECO:0000256" key="7">
    <source>
        <dbReference type="ARBA" id="ARBA00023014"/>
    </source>
</evidence>